<keyword evidence="4" id="KW-1185">Reference proteome</keyword>
<dbReference type="EMBL" id="HG805950">
    <property type="protein sequence ID" value="CDW55363.1"/>
    <property type="molecule type" value="Genomic_DNA"/>
</dbReference>
<reference evidence="3" key="2">
    <citation type="submission" date="2014-03" db="EMBL/GenBank/DDBJ databases">
        <title>The whipworm genome and dual-species transcriptomics of an intimate host-pathogen interaction.</title>
        <authorList>
            <person name="Foth B.J."/>
            <person name="Tsai I.J."/>
            <person name="Reid A.J."/>
            <person name="Bancroft A.J."/>
            <person name="Nichol S."/>
            <person name="Tracey A."/>
            <person name="Holroyd N."/>
            <person name="Cotton J.A."/>
            <person name="Stanley E.J."/>
            <person name="Zarowiecki M."/>
            <person name="Liu J.Z."/>
            <person name="Huckvale T."/>
            <person name="Cooper P.J."/>
            <person name="Grencis R.K."/>
            <person name="Berriman M."/>
        </authorList>
    </citation>
    <scope>NUCLEOTIDE SEQUENCE [LARGE SCALE GENOMIC DNA]</scope>
</reference>
<feature type="compositionally biased region" description="Acidic residues" evidence="1">
    <location>
        <begin position="120"/>
        <end position="130"/>
    </location>
</feature>
<gene>
    <name evidence="3" type="ORF">TTRE_0000363501</name>
</gene>
<evidence type="ECO:0000256" key="2">
    <source>
        <dbReference type="SAM" id="Phobius"/>
    </source>
</evidence>
<reference evidence="3" key="1">
    <citation type="submission" date="2014-01" db="EMBL/GenBank/DDBJ databases">
        <authorList>
            <person name="Aslett M."/>
        </authorList>
    </citation>
    <scope>NUCLEOTIDE SEQUENCE</scope>
</reference>
<keyword evidence="2" id="KW-0812">Transmembrane</keyword>
<proteinExistence type="predicted"/>
<keyword evidence="2" id="KW-0472">Membrane</keyword>
<dbReference type="OrthoDB" id="10529099at2759"/>
<evidence type="ECO:0000313" key="4">
    <source>
        <dbReference type="Proteomes" id="UP000030665"/>
    </source>
</evidence>
<protein>
    <submittedName>
        <fullName evidence="3">Uncharacterized protein</fullName>
    </submittedName>
</protein>
<evidence type="ECO:0000313" key="3">
    <source>
        <dbReference type="EMBL" id="CDW55363.1"/>
    </source>
</evidence>
<feature type="transmembrane region" description="Helical" evidence="2">
    <location>
        <begin position="9"/>
        <end position="30"/>
    </location>
</feature>
<dbReference type="AlphaFoldDB" id="A0A077Z6V8"/>
<keyword evidence="2" id="KW-1133">Transmembrane helix</keyword>
<organism evidence="3 4">
    <name type="scientific">Trichuris trichiura</name>
    <name type="common">Whipworm</name>
    <name type="synonym">Trichocephalus trichiurus</name>
    <dbReference type="NCBI Taxonomy" id="36087"/>
    <lineage>
        <taxon>Eukaryota</taxon>
        <taxon>Metazoa</taxon>
        <taxon>Ecdysozoa</taxon>
        <taxon>Nematoda</taxon>
        <taxon>Enoplea</taxon>
        <taxon>Dorylaimia</taxon>
        <taxon>Trichinellida</taxon>
        <taxon>Trichuridae</taxon>
        <taxon>Trichuris</taxon>
    </lineage>
</organism>
<feature type="region of interest" description="Disordered" evidence="1">
    <location>
        <begin position="115"/>
        <end position="138"/>
    </location>
</feature>
<name>A0A077Z6V8_TRITR</name>
<dbReference type="Proteomes" id="UP000030665">
    <property type="component" value="Unassembled WGS sequence"/>
</dbReference>
<evidence type="ECO:0000256" key="1">
    <source>
        <dbReference type="SAM" id="MobiDB-lite"/>
    </source>
</evidence>
<sequence>MLLELTMKFLCDILGVAIAVDCFLIGRAIFLLHSTTVKVMLCMMQMFISFSIPHLNKIISEIVMFQLCFLRVAMEMCSEKLNLRFRLTNEEGLVSENEPLRTSCELPEVSLRQEIHTDSEENTVTEDSDSLYEGNSQPPDDVDLIRIAAAVSTVVQRLTVGLRENWEPSEKRCICADPTDLNDVKAGGTVNDSIWKISAIHLFHVDITGCDSGSSQPSLSNHVWLRIHFTCKVAGVPNPNRLKKLGAMPSMSRFDDVVGFVRVGNERNHCRCSTTSGTFTPEAAARKVLNTESEEDNHFVKGNTAHVFHHVMRQKPAPAIEAFDGDWLGKASLEIIVGSVGVVVNKMRSNEIAVLD</sequence>
<accession>A0A077Z6V8</accession>